<evidence type="ECO:0000313" key="13">
    <source>
        <dbReference type="EMBL" id="MDM1696777.1"/>
    </source>
</evidence>
<feature type="domain" description="TonB-dependent receptor-like beta-barrel" evidence="11">
    <location>
        <begin position="223"/>
        <end position="650"/>
    </location>
</feature>
<dbReference type="SUPFAM" id="SSF56935">
    <property type="entry name" value="Porins"/>
    <property type="match status" value="1"/>
</dbReference>
<accession>A0AAW7DWJ6</accession>
<dbReference type="RefSeq" id="WP_286594035.1">
    <property type="nucleotide sequence ID" value="NZ_JACANB010000005.1"/>
</dbReference>
<evidence type="ECO:0000256" key="8">
    <source>
        <dbReference type="PROSITE-ProRule" id="PRU01360"/>
    </source>
</evidence>
<evidence type="ECO:0000259" key="12">
    <source>
        <dbReference type="Pfam" id="PF07715"/>
    </source>
</evidence>
<protein>
    <submittedName>
        <fullName evidence="13">TonB-dependent receptor</fullName>
    </submittedName>
</protein>
<keyword evidence="13" id="KW-0675">Receptor</keyword>
<name>A0AAW7DWJ6_9GAMM</name>
<dbReference type="GO" id="GO:0009279">
    <property type="term" value="C:cell outer membrane"/>
    <property type="evidence" value="ECO:0007669"/>
    <property type="project" value="UniProtKB-SubCell"/>
</dbReference>
<dbReference type="InterPro" id="IPR036942">
    <property type="entry name" value="Beta-barrel_TonB_sf"/>
</dbReference>
<dbReference type="GO" id="GO:0044718">
    <property type="term" value="P:siderophore transmembrane transport"/>
    <property type="evidence" value="ECO:0007669"/>
    <property type="project" value="TreeGrafter"/>
</dbReference>
<dbReference type="Gene3D" id="2.170.130.10">
    <property type="entry name" value="TonB-dependent receptor, plug domain"/>
    <property type="match status" value="1"/>
</dbReference>
<comment type="subcellular location">
    <subcellularLocation>
        <location evidence="1 8">Cell outer membrane</location>
        <topology evidence="1 8">Multi-pass membrane protein</topology>
    </subcellularLocation>
</comment>
<keyword evidence="6 8" id="KW-0472">Membrane</keyword>
<feature type="signal peptide" evidence="10">
    <location>
        <begin position="1"/>
        <end position="24"/>
    </location>
</feature>
<feature type="domain" description="TonB-dependent receptor plug" evidence="12">
    <location>
        <begin position="48"/>
        <end position="150"/>
    </location>
</feature>
<keyword evidence="3 8" id="KW-1134">Transmembrane beta strand</keyword>
<keyword evidence="2 8" id="KW-0813">Transport</keyword>
<proteinExistence type="inferred from homology"/>
<gene>
    <name evidence="13" type="ORF">HX099_08920</name>
</gene>
<organism evidence="13 14">
    <name type="scientific">Thiopseudomonas alkaliphila</name>
    <dbReference type="NCBI Taxonomy" id="1697053"/>
    <lineage>
        <taxon>Bacteria</taxon>
        <taxon>Pseudomonadati</taxon>
        <taxon>Pseudomonadota</taxon>
        <taxon>Gammaproteobacteria</taxon>
        <taxon>Pseudomonadales</taxon>
        <taxon>Pseudomonadaceae</taxon>
        <taxon>Thiopseudomonas</taxon>
    </lineage>
</organism>
<keyword evidence="5 9" id="KW-0798">TonB box</keyword>
<comment type="caution">
    <text evidence="13">The sequence shown here is derived from an EMBL/GenBank/DDBJ whole genome shotgun (WGS) entry which is preliminary data.</text>
</comment>
<evidence type="ECO:0000256" key="9">
    <source>
        <dbReference type="RuleBase" id="RU003357"/>
    </source>
</evidence>
<dbReference type="AlphaFoldDB" id="A0AAW7DWJ6"/>
<reference evidence="13" key="1">
    <citation type="submission" date="2020-06" db="EMBL/GenBank/DDBJ databases">
        <authorList>
            <person name="Dong N."/>
        </authorList>
    </citation>
    <scope>NUCLEOTIDE SEQUENCE</scope>
    <source>
        <strain evidence="13">DF46-2-2</strain>
    </source>
</reference>
<keyword evidence="10" id="KW-0732">Signal</keyword>
<evidence type="ECO:0000256" key="2">
    <source>
        <dbReference type="ARBA" id="ARBA00022448"/>
    </source>
</evidence>
<feature type="chain" id="PRO_5043801431" evidence="10">
    <location>
        <begin position="25"/>
        <end position="681"/>
    </location>
</feature>
<dbReference type="InterPro" id="IPR000531">
    <property type="entry name" value="Beta-barrel_TonB"/>
</dbReference>
<dbReference type="CDD" id="cd01347">
    <property type="entry name" value="ligand_gated_channel"/>
    <property type="match status" value="1"/>
</dbReference>
<evidence type="ECO:0000256" key="6">
    <source>
        <dbReference type="ARBA" id="ARBA00023136"/>
    </source>
</evidence>
<evidence type="ECO:0000259" key="11">
    <source>
        <dbReference type="Pfam" id="PF00593"/>
    </source>
</evidence>
<dbReference type="Pfam" id="PF00593">
    <property type="entry name" value="TonB_dep_Rec_b-barrel"/>
    <property type="match status" value="1"/>
</dbReference>
<dbReference type="EMBL" id="JACANB010000005">
    <property type="protein sequence ID" value="MDM1696777.1"/>
    <property type="molecule type" value="Genomic_DNA"/>
</dbReference>
<evidence type="ECO:0000256" key="10">
    <source>
        <dbReference type="SAM" id="SignalP"/>
    </source>
</evidence>
<keyword evidence="7 8" id="KW-0998">Cell outer membrane</keyword>
<dbReference type="Pfam" id="PF07715">
    <property type="entry name" value="Plug"/>
    <property type="match status" value="1"/>
</dbReference>
<keyword evidence="4 8" id="KW-0812">Transmembrane</keyword>
<evidence type="ECO:0000256" key="5">
    <source>
        <dbReference type="ARBA" id="ARBA00023077"/>
    </source>
</evidence>
<evidence type="ECO:0000256" key="4">
    <source>
        <dbReference type="ARBA" id="ARBA00022692"/>
    </source>
</evidence>
<dbReference type="InterPro" id="IPR012910">
    <property type="entry name" value="Plug_dom"/>
</dbReference>
<evidence type="ECO:0000313" key="14">
    <source>
        <dbReference type="Proteomes" id="UP001173465"/>
    </source>
</evidence>
<dbReference type="PROSITE" id="PS52016">
    <property type="entry name" value="TONB_DEPENDENT_REC_3"/>
    <property type="match status" value="1"/>
</dbReference>
<dbReference type="PANTHER" id="PTHR30069:SF40">
    <property type="entry name" value="TONB-DEPENDENT RECEPTOR NMB0964-RELATED"/>
    <property type="match status" value="1"/>
</dbReference>
<evidence type="ECO:0000256" key="1">
    <source>
        <dbReference type="ARBA" id="ARBA00004571"/>
    </source>
</evidence>
<evidence type="ECO:0000256" key="7">
    <source>
        <dbReference type="ARBA" id="ARBA00023237"/>
    </source>
</evidence>
<reference evidence="13" key="2">
    <citation type="journal article" date="2022" name="Sci. Total Environ.">
        <title>Prevalence, transmission, and molecular epidemiology of tet(X)-positive bacteria among humans, animals, and environmental niches in China: An epidemiological, and genomic-based study.</title>
        <authorList>
            <person name="Dong N."/>
            <person name="Zeng Y."/>
            <person name="Cai C."/>
            <person name="Sun C."/>
            <person name="Lu J."/>
            <person name="Liu C."/>
            <person name="Zhou H."/>
            <person name="Sun Q."/>
            <person name="Shu L."/>
            <person name="Wang H."/>
            <person name="Wang Y."/>
            <person name="Wang S."/>
            <person name="Wu C."/>
            <person name="Chan E.W."/>
            <person name="Chen G."/>
            <person name="Shen Z."/>
            <person name="Chen S."/>
            <person name="Zhang R."/>
        </authorList>
    </citation>
    <scope>NUCLEOTIDE SEQUENCE</scope>
    <source>
        <strain evidence="13">DF46-2-2</strain>
    </source>
</reference>
<sequence>MQRPSPTSLTLLAVSISLSTHALAADPVLQLPTTVVSASPLASSPNAMTSAAEVLTTEDLLLQRKATLGETIEQLPGVRGSSFGAGASRPVIRGMDGARVKVLSNGVSSLDASTLSPDHAVTLEPMLSQQIEVLKGPATLLYGGGAIGGVVNVLDSKIPEYLPENGHAVDLEWQANSVAKSNTAAAGATLGMGPFALRVEGLKRNANAYRLAGHEDGSRAKKQTGSYNDTDSASLGLSWITDTGYTGIAYSRQANTYGLLAHEHGHCHTHGQGSSLHWHCGSHGHGHGHDEHGVPYIDMVQKRWDLRSDYEQPFAGIEQLRFRASHSDYQHDEIEGHEVSTAFDSRAWDSRLELTHEPLWGWKGVFGGQFSRRNFKASGEEAYVPKTLTKNHALFLLEEYQWQNWRYELGLRHEWQSIDAKSQQPDRSHQGTSFSLGSVWQFHPDYNAAISWSRSQRLPVAEELYAFGPHAASRTVEIGNPKLNKETSHNIELSVKKINGPLTFNLTAYQNRINDYIHGADTGERPGSGYRVLEYRQQDAVFRGLEGQARYQLARSLAVSVQGDHVRGKLRNKQGNLARIPADRFGIKVEQQFAHNIQASAELFRVQQQNRLADFESKTSGYNLLGAGISYQGALNAQSDYQLYLRGDNLLNVKAREHTSFIKDRVQLPGRNLTVGVKVTL</sequence>
<dbReference type="GO" id="GO:0015344">
    <property type="term" value="F:siderophore uptake transmembrane transporter activity"/>
    <property type="evidence" value="ECO:0007669"/>
    <property type="project" value="TreeGrafter"/>
</dbReference>
<dbReference type="InterPro" id="IPR037066">
    <property type="entry name" value="Plug_dom_sf"/>
</dbReference>
<comment type="similarity">
    <text evidence="8 9">Belongs to the TonB-dependent receptor family.</text>
</comment>
<dbReference type="PANTHER" id="PTHR30069">
    <property type="entry name" value="TONB-DEPENDENT OUTER MEMBRANE RECEPTOR"/>
    <property type="match status" value="1"/>
</dbReference>
<dbReference type="InterPro" id="IPR039426">
    <property type="entry name" value="TonB-dep_rcpt-like"/>
</dbReference>
<evidence type="ECO:0000256" key="3">
    <source>
        <dbReference type="ARBA" id="ARBA00022452"/>
    </source>
</evidence>
<dbReference type="Proteomes" id="UP001173465">
    <property type="component" value="Unassembled WGS sequence"/>
</dbReference>
<dbReference type="Gene3D" id="2.40.170.20">
    <property type="entry name" value="TonB-dependent receptor, beta-barrel domain"/>
    <property type="match status" value="1"/>
</dbReference>